<protein>
    <submittedName>
        <fullName evidence="2">Nucleotidyltransferase family protein</fullName>
    </submittedName>
</protein>
<dbReference type="EMBL" id="DSOV01000016">
    <property type="protein sequence ID" value="HEN41703.1"/>
    <property type="molecule type" value="Genomic_DNA"/>
</dbReference>
<feature type="domain" description="MobA-like NTP transferase" evidence="1">
    <location>
        <begin position="20"/>
        <end position="176"/>
    </location>
</feature>
<accession>A0A831U395</accession>
<proteinExistence type="predicted"/>
<dbReference type="SUPFAM" id="SSF53448">
    <property type="entry name" value="Nucleotide-diphospho-sugar transferases"/>
    <property type="match status" value="1"/>
</dbReference>
<dbReference type="PANTHER" id="PTHR43777">
    <property type="entry name" value="MOLYBDENUM COFACTOR CYTIDYLYLTRANSFERASE"/>
    <property type="match status" value="1"/>
</dbReference>
<keyword evidence="2" id="KW-0808">Transferase</keyword>
<dbReference type="CDD" id="cd04182">
    <property type="entry name" value="GT_2_like_f"/>
    <property type="match status" value="1"/>
</dbReference>
<dbReference type="Gene3D" id="3.90.550.10">
    <property type="entry name" value="Spore Coat Polysaccharide Biosynthesis Protein SpsA, Chain A"/>
    <property type="match status" value="1"/>
</dbReference>
<reference evidence="2" key="1">
    <citation type="journal article" date="2020" name="mSystems">
        <title>Genome- and Community-Level Interaction Insights into Carbon Utilization and Element Cycling Functions of Hydrothermarchaeota in Hydrothermal Sediment.</title>
        <authorList>
            <person name="Zhou Z."/>
            <person name="Liu Y."/>
            <person name="Xu W."/>
            <person name="Pan J."/>
            <person name="Luo Z.H."/>
            <person name="Li M."/>
        </authorList>
    </citation>
    <scope>NUCLEOTIDE SEQUENCE [LARGE SCALE GENOMIC DNA]</scope>
    <source>
        <strain evidence="2">SpSt-349</strain>
    </source>
</reference>
<name>A0A831U395_GEOME</name>
<dbReference type="AlphaFoldDB" id="A0A831U395"/>
<dbReference type="InterPro" id="IPR029044">
    <property type="entry name" value="Nucleotide-diphossugar_trans"/>
</dbReference>
<evidence type="ECO:0000259" key="1">
    <source>
        <dbReference type="Pfam" id="PF12804"/>
    </source>
</evidence>
<organism evidence="2">
    <name type="scientific">Geobacter metallireducens</name>
    <dbReference type="NCBI Taxonomy" id="28232"/>
    <lineage>
        <taxon>Bacteria</taxon>
        <taxon>Pseudomonadati</taxon>
        <taxon>Thermodesulfobacteriota</taxon>
        <taxon>Desulfuromonadia</taxon>
        <taxon>Geobacterales</taxon>
        <taxon>Geobacteraceae</taxon>
        <taxon>Geobacter</taxon>
    </lineage>
</organism>
<dbReference type="Pfam" id="PF12804">
    <property type="entry name" value="NTP_transf_3"/>
    <property type="match status" value="1"/>
</dbReference>
<dbReference type="InterPro" id="IPR025877">
    <property type="entry name" value="MobA-like_NTP_Trfase"/>
</dbReference>
<dbReference type="GO" id="GO:0016779">
    <property type="term" value="F:nucleotidyltransferase activity"/>
    <property type="evidence" value="ECO:0007669"/>
    <property type="project" value="UniProtKB-ARBA"/>
</dbReference>
<sequence length="211" mass="22057">MTINADPAVTGGKISAPVAAILLAAGKSQRMGLCKQLLQLADRPAVAHCLETLLASGIEQIIAVVSPGAQEVAAAVSRYPVAVAVNESDSCDMADSARTGLARLTSGPTGILVALADHPLVSPATVRSLVELHGQEPDAILIPVYDGAKGHPTLFPAPILREIDDAATLRDVIARHRDKVRLVPVADEGVVMDMDVWEDYLAVAERLNPPG</sequence>
<evidence type="ECO:0000313" key="2">
    <source>
        <dbReference type="EMBL" id="HEN41703.1"/>
    </source>
</evidence>
<comment type="caution">
    <text evidence="2">The sequence shown here is derived from an EMBL/GenBank/DDBJ whole genome shotgun (WGS) entry which is preliminary data.</text>
</comment>
<dbReference type="PANTHER" id="PTHR43777:SF1">
    <property type="entry name" value="MOLYBDENUM COFACTOR CYTIDYLYLTRANSFERASE"/>
    <property type="match status" value="1"/>
</dbReference>
<gene>
    <name evidence="2" type="ORF">ENQ87_04880</name>
</gene>